<protein>
    <submittedName>
        <fullName evidence="2">Uncharacterized protein</fullName>
    </submittedName>
</protein>
<feature type="region of interest" description="Disordered" evidence="1">
    <location>
        <begin position="405"/>
        <end position="427"/>
    </location>
</feature>
<dbReference type="AlphaFoldDB" id="A0A078AEQ7"/>
<feature type="compositionally biased region" description="Polar residues" evidence="1">
    <location>
        <begin position="405"/>
        <end position="423"/>
    </location>
</feature>
<evidence type="ECO:0000256" key="1">
    <source>
        <dbReference type="SAM" id="MobiDB-lite"/>
    </source>
</evidence>
<accession>A0A078AEQ7</accession>
<evidence type="ECO:0000313" key="2">
    <source>
        <dbReference type="EMBL" id="CDW80326.1"/>
    </source>
</evidence>
<dbReference type="Proteomes" id="UP000039865">
    <property type="component" value="Unassembled WGS sequence"/>
</dbReference>
<feature type="region of interest" description="Disordered" evidence="1">
    <location>
        <begin position="356"/>
        <end position="385"/>
    </location>
</feature>
<proteinExistence type="predicted"/>
<sequence>MLEIQRNFPDDSRQFSTNRVIKDQEAYRMIKTPERKIQPEENRKTLETNIDEFILSLETIAHNVNTDGTVRRSSLRLSLNPFDYALDITPEELQKSKNRDKFEQIQQTPQNSPLKKNRCHSQEKLFGNYINSSGIQKEFLNSDSNFSIIVQEARQNNHQVFDEQIQRRGTISAQLRKKLVLPKESINFCKKLDSAEKSQQLQQSTQSQNASNINIRENPDIFQSRNDSKLQTSQLNKQPFQARNSNQLTVNTLLGIRQAYLPLTPRSALQKSDIKVPKIVKACIQDLDLSSVQQQQSQVKKAKSLERSQNIINQSGSKQEINHRLIPCDLLLDAKPNIKYNQQIKKSQILESNFKSHKAMSNDRQSFPLSDDGESKQRQSLTRGSTEYKIRRNQLAKNRSHANITTNAGIGTSPSQEFINTRDSQPKDNRISALKDKLYQANQGHRDQEVSRQKMKQEFLSMDQSRRFNESKKEADVMIDTLLAPQAQLILKKKITSTSSHSSKRDKIKKINGYSFQKDIHQIEDAQ</sequence>
<evidence type="ECO:0000313" key="3">
    <source>
        <dbReference type="Proteomes" id="UP000039865"/>
    </source>
</evidence>
<reference evidence="2 3" key="1">
    <citation type="submission" date="2014-06" db="EMBL/GenBank/DDBJ databases">
        <authorList>
            <person name="Swart Estienne"/>
        </authorList>
    </citation>
    <scope>NUCLEOTIDE SEQUENCE [LARGE SCALE GENOMIC DNA]</scope>
    <source>
        <strain evidence="2 3">130c</strain>
    </source>
</reference>
<dbReference type="EMBL" id="CCKQ01008864">
    <property type="protein sequence ID" value="CDW80326.1"/>
    <property type="molecule type" value="Genomic_DNA"/>
</dbReference>
<name>A0A078AEQ7_STYLE</name>
<keyword evidence="3" id="KW-1185">Reference proteome</keyword>
<dbReference type="InParanoid" id="A0A078AEQ7"/>
<gene>
    <name evidence="2" type="primary">Contig13615.g14521</name>
    <name evidence="2" type="ORF">STYLEM_9323</name>
</gene>
<organism evidence="2 3">
    <name type="scientific">Stylonychia lemnae</name>
    <name type="common">Ciliate</name>
    <dbReference type="NCBI Taxonomy" id="5949"/>
    <lineage>
        <taxon>Eukaryota</taxon>
        <taxon>Sar</taxon>
        <taxon>Alveolata</taxon>
        <taxon>Ciliophora</taxon>
        <taxon>Intramacronucleata</taxon>
        <taxon>Spirotrichea</taxon>
        <taxon>Stichotrichia</taxon>
        <taxon>Sporadotrichida</taxon>
        <taxon>Oxytrichidae</taxon>
        <taxon>Stylonychinae</taxon>
        <taxon>Stylonychia</taxon>
    </lineage>
</organism>